<reference evidence="5" key="1">
    <citation type="journal article" date="2023" name="Science">
        <title>Genome structures resolve the early diversification of teleost fishes.</title>
        <authorList>
            <person name="Parey E."/>
            <person name="Louis A."/>
            <person name="Montfort J."/>
            <person name="Bouchez O."/>
            <person name="Roques C."/>
            <person name="Iampietro C."/>
            <person name="Lluch J."/>
            <person name="Castinel A."/>
            <person name="Donnadieu C."/>
            <person name="Desvignes T."/>
            <person name="Floi Bucao C."/>
            <person name="Jouanno E."/>
            <person name="Wen M."/>
            <person name="Mejri S."/>
            <person name="Dirks R."/>
            <person name="Jansen H."/>
            <person name="Henkel C."/>
            <person name="Chen W.J."/>
            <person name="Zahm M."/>
            <person name="Cabau C."/>
            <person name="Klopp C."/>
            <person name="Thompson A.W."/>
            <person name="Robinson-Rechavi M."/>
            <person name="Braasch I."/>
            <person name="Lecointre G."/>
            <person name="Bobe J."/>
            <person name="Postlethwait J.H."/>
            <person name="Berthelot C."/>
            <person name="Roest Crollius H."/>
            <person name="Guiguen Y."/>
        </authorList>
    </citation>
    <scope>NUCLEOTIDE SEQUENCE</scope>
    <source>
        <strain evidence="5">NC1722</strain>
    </source>
</reference>
<sequence length="194" mass="21843">MSAGSGYLGSCEGWGRSVGGDDFSNLDNFADEVPAQIAEDQDQFITASQTDRMTYEDLVKRSVELFLVNSEKYAQETVLSRAMKDWEEMIGPHLTAQEEKPAFDIHDYGDRIMSNFSDVGERRTFASIVQGKENHEVCRYMLASLQLANDSTVEIHQRDGLEEAIDTMEMTLLSKLKAHERFKTYSAPSVTDAH</sequence>
<dbReference type="GO" id="GO:0003682">
    <property type="term" value="F:chromatin binding"/>
    <property type="evidence" value="ECO:0007669"/>
    <property type="project" value="TreeGrafter"/>
</dbReference>
<dbReference type="EMBL" id="JAINUG010000212">
    <property type="protein sequence ID" value="KAJ8387379.1"/>
    <property type="molecule type" value="Genomic_DNA"/>
</dbReference>
<comment type="caution">
    <text evidence="5">The sequence shown here is derived from an EMBL/GenBank/DDBJ whole genome shotgun (WGS) entry which is preliminary data.</text>
</comment>
<dbReference type="GO" id="GO:0000796">
    <property type="term" value="C:condensin complex"/>
    <property type="evidence" value="ECO:0007669"/>
    <property type="project" value="TreeGrafter"/>
</dbReference>
<organism evidence="5 6">
    <name type="scientific">Aldrovandia affinis</name>
    <dbReference type="NCBI Taxonomy" id="143900"/>
    <lineage>
        <taxon>Eukaryota</taxon>
        <taxon>Metazoa</taxon>
        <taxon>Chordata</taxon>
        <taxon>Craniata</taxon>
        <taxon>Vertebrata</taxon>
        <taxon>Euteleostomi</taxon>
        <taxon>Actinopterygii</taxon>
        <taxon>Neopterygii</taxon>
        <taxon>Teleostei</taxon>
        <taxon>Notacanthiformes</taxon>
        <taxon>Halosauridae</taxon>
        <taxon>Aldrovandia</taxon>
    </lineage>
</organism>
<dbReference type="GO" id="GO:0010032">
    <property type="term" value="P:meiotic chromosome condensation"/>
    <property type="evidence" value="ECO:0007669"/>
    <property type="project" value="TreeGrafter"/>
</dbReference>
<evidence type="ECO:0000259" key="4">
    <source>
        <dbReference type="Pfam" id="PF16858"/>
    </source>
</evidence>
<dbReference type="AlphaFoldDB" id="A0AAD7RNC9"/>
<dbReference type="InterPro" id="IPR031737">
    <property type="entry name" value="CNDH2_C"/>
</dbReference>
<gene>
    <name evidence="5" type="ORF">AAFF_G00157560</name>
</gene>
<dbReference type="PANTHER" id="PTHR14324:SF3">
    <property type="entry name" value="CONDENSIN-2 COMPLEX SUBUNIT H2"/>
    <property type="match status" value="1"/>
</dbReference>
<dbReference type="PANTHER" id="PTHR14324">
    <property type="entry name" value="CONDENSIN-2 COMPLEX SUBUNIT H2"/>
    <property type="match status" value="1"/>
</dbReference>
<evidence type="ECO:0000313" key="5">
    <source>
        <dbReference type="EMBL" id="KAJ8387379.1"/>
    </source>
</evidence>
<evidence type="ECO:0000256" key="1">
    <source>
        <dbReference type="ARBA" id="ARBA00016903"/>
    </source>
</evidence>
<dbReference type="GO" id="GO:0051306">
    <property type="term" value="P:mitotic sister chromatid separation"/>
    <property type="evidence" value="ECO:0007669"/>
    <property type="project" value="TreeGrafter"/>
</dbReference>
<feature type="domain" description="Condensin-2 complex subunit H2 C-terminal" evidence="4">
    <location>
        <begin position="54"/>
        <end position="182"/>
    </location>
</feature>
<keyword evidence="6" id="KW-1185">Reference proteome</keyword>
<evidence type="ECO:0000256" key="2">
    <source>
        <dbReference type="ARBA" id="ARBA00023067"/>
    </source>
</evidence>
<keyword evidence="2" id="KW-0226">DNA condensation</keyword>
<dbReference type="Proteomes" id="UP001221898">
    <property type="component" value="Unassembled WGS sequence"/>
</dbReference>
<protein>
    <recommendedName>
        <fullName evidence="1">Condensin-2 complex subunit H2</fullName>
    </recommendedName>
    <alternativeName>
        <fullName evidence="3">Non-SMC condensin II complex subunit H2</fullName>
    </alternativeName>
</protein>
<evidence type="ECO:0000256" key="3">
    <source>
        <dbReference type="ARBA" id="ARBA00030479"/>
    </source>
</evidence>
<dbReference type="Pfam" id="PF16858">
    <property type="entry name" value="CNDH2_C"/>
    <property type="match status" value="1"/>
</dbReference>
<dbReference type="GO" id="GO:0005634">
    <property type="term" value="C:nucleus"/>
    <property type="evidence" value="ECO:0007669"/>
    <property type="project" value="TreeGrafter"/>
</dbReference>
<proteinExistence type="predicted"/>
<dbReference type="InterPro" id="IPR031739">
    <property type="entry name" value="Ncaph2"/>
</dbReference>
<accession>A0AAD7RNC9</accession>
<name>A0AAD7RNC9_9TELE</name>
<evidence type="ECO:0000313" key="6">
    <source>
        <dbReference type="Proteomes" id="UP001221898"/>
    </source>
</evidence>